<name>A0A4C1TPN4_EUMVA</name>
<feature type="compositionally biased region" description="Basic residues" evidence="1">
    <location>
        <begin position="118"/>
        <end position="128"/>
    </location>
</feature>
<organism evidence="2 3">
    <name type="scientific">Eumeta variegata</name>
    <name type="common">Bagworm moth</name>
    <name type="synonym">Eumeta japonica</name>
    <dbReference type="NCBI Taxonomy" id="151549"/>
    <lineage>
        <taxon>Eukaryota</taxon>
        <taxon>Metazoa</taxon>
        <taxon>Ecdysozoa</taxon>
        <taxon>Arthropoda</taxon>
        <taxon>Hexapoda</taxon>
        <taxon>Insecta</taxon>
        <taxon>Pterygota</taxon>
        <taxon>Neoptera</taxon>
        <taxon>Endopterygota</taxon>
        <taxon>Lepidoptera</taxon>
        <taxon>Glossata</taxon>
        <taxon>Ditrysia</taxon>
        <taxon>Tineoidea</taxon>
        <taxon>Psychidae</taxon>
        <taxon>Oiketicinae</taxon>
        <taxon>Eumeta</taxon>
    </lineage>
</organism>
<evidence type="ECO:0000313" key="3">
    <source>
        <dbReference type="Proteomes" id="UP000299102"/>
    </source>
</evidence>
<proteinExistence type="predicted"/>
<dbReference type="EMBL" id="BGZK01000075">
    <property type="protein sequence ID" value="GBP15916.1"/>
    <property type="molecule type" value="Genomic_DNA"/>
</dbReference>
<protein>
    <submittedName>
        <fullName evidence="2">Uncharacterized protein</fullName>
    </submittedName>
</protein>
<reference evidence="2 3" key="1">
    <citation type="journal article" date="2019" name="Commun. Biol.">
        <title>The bagworm genome reveals a unique fibroin gene that provides high tensile strength.</title>
        <authorList>
            <person name="Kono N."/>
            <person name="Nakamura H."/>
            <person name="Ohtoshi R."/>
            <person name="Tomita M."/>
            <person name="Numata K."/>
            <person name="Arakawa K."/>
        </authorList>
    </citation>
    <scope>NUCLEOTIDE SEQUENCE [LARGE SCALE GENOMIC DNA]</scope>
</reference>
<dbReference type="OrthoDB" id="5864054at2759"/>
<feature type="region of interest" description="Disordered" evidence="1">
    <location>
        <begin position="68"/>
        <end position="134"/>
    </location>
</feature>
<sequence>MELIRADGYAIYKLQRNWCIHCNCTPAVTCEARAALNKSEHRNAVHNFAYTPQESILRGDCEENRNSGLRGGTEIAHIGRESTRSELNAGDSRPISFNKLRRRRSEDEAPSTPNAPVLRRHRRPHKSGRASSPATIAEAVRVLKSATREIRAGPAVNGRRRAPFTALVRGVPFSLASPSAGVNGRRARVAGVRRAIAPNKLNALIQHLSAGLPVSTCLMHTSR</sequence>
<dbReference type="Proteomes" id="UP000299102">
    <property type="component" value="Unassembled WGS sequence"/>
</dbReference>
<dbReference type="AlphaFoldDB" id="A0A4C1TPN4"/>
<evidence type="ECO:0000313" key="2">
    <source>
        <dbReference type="EMBL" id="GBP15916.1"/>
    </source>
</evidence>
<accession>A0A4C1TPN4</accession>
<gene>
    <name evidence="2" type="ORF">EVAR_12504_1</name>
</gene>
<evidence type="ECO:0000256" key="1">
    <source>
        <dbReference type="SAM" id="MobiDB-lite"/>
    </source>
</evidence>
<keyword evidence="3" id="KW-1185">Reference proteome</keyword>
<comment type="caution">
    <text evidence="2">The sequence shown here is derived from an EMBL/GenBank/DDBJ whole genome shotgun (WGS) entry which is preliminary data.</text>
</comment>